<evidence type="ECO:0000313" key="1">
    <source>
        <dbReference type="EMBL" id="HGF33811.1"/>
    </source>
</evidence>
<dbReference type="AlphaFoldDB" id="A0A7C3ZBE4"/>
<sequence length="73" mass="8603">MAFFAKATTPHTRDNYEWGYRVKKGPIEVDVLVYDTRAPKNFRFGGKYPPPAAEWEKRGWTILSQFERPLRGR</sequence>
<reference evidence="1" key="1">
    <citation type="journal article" date="2020" name="mSystems">
        <title>Genome- and Community-Level Interaction Insights into Carbon Utilization and Element Cycling Functions of Hydrothermarchaeota in Hydrothermal Sediment.</title>
        <authorList>
            <person name="Zhou Z."/>
            <person name="Liu Y."/>
            <person name="Xu W."/>
            <person name="Pan J."/>
            <person name="Luo Z.H."/>
            <person name="Li M."/>
        </authorList>
    </citation>
    <scope>NUCLEOTIDE SEQUENCE [LARGE SCALE GENOMIC DNA]</scope>
    <source>
        <strain evidence="1">SpSt-897</strain>
    </source>
</reference>
<organism evidence="1">
    <name type="scientific">Desulfobacca acetoxidans</name>
    <dbReference type="NCBI Taxonomy" id="60893"/>
    <lineage>
        <taxon>Bacteria</taxon>
        <taxon>Pseudomonadati</taxon>
        <taxon>Thermodesulfobacteriota</taxon>
        <taxon>Desulfobaccia</taxon>
        <taxon>Desulfobaccales</taxon>
        <taxon>Desulfobaccaceae</taxon>
        <taxon>Desulfobacca</taxon>
    </lineage>
</organism>
<gene>
    <name evidence="1" type="ORF">ENW96_05395</name>
</gene>
<comment type="caution">
    <text evidence="1">The sequence shown here is derived from an EMBL/GenBank/DDBJ whole genome shotgun (WGS) entry which is preliminary data.</text>
</comment>
<accession>A0A7C3ZBE4</accession>
<protein>
    <submittedName>
        <fullName evidence="1">Uncharacterized protein</fullName>
    </submittedName>
</protein>
<name>A0A7C3ZBE4_9BACT</name>
<proteinExistence type="predicted"/>
<dbReference type="EMBL" id="DTMF01000141">
    <property type="protein sequence ID" value="HGF33811.1"/>
    <property type="molecule type" value="Genomic_DNA"/>
</dbReference>